<accession>A0ABP1CRN2</accession>
<proteinExistence type="inferred from homology"/>
<reference evidence="7" key="1">
    <citation type="submission" date="2024-04" db="EMBL/GenBank/DDBJ databases">
        <authorList>
            <person name="Shaw F."/>
            <person name="Minotto A."/>
        </authorList>
    </citation>
    <scope>NUCLEOTIDE SEQUENCE [LARGE SCALE GENOMIC DNA]</scope>
</reference>
<dbReference type="Proteomes" id="UP001497453">
    <property type="component" value="Chromosome 1"/>
</dbReference>
<evidence type="ECO:0000256" key="5">
    <source>
        <dbReference type="ARBA" id="ARBA00023235"/>
    </source>
</evidence>
<evidence type="ECO:0000256" key="3">
    <source>
        <dbReference type="ARBA" id="ARBA00022832"/>
    </source>
</evidence>
<dbReference type="Gene3D" id="3.90.226.10">
    <property type="entry name" value="2-enoyl-CoA Hydratase, Chain A, domain 1"/>
    <property type="match status" value="1"/>
</dbReference>
<gene>
    <name evidence="6" type="ORF">GFSPODELE1_LOCUS1541</name>
</gene>
<dbReference type="InterPro" id="IPR029045">
    <property type="entry name" value="ClpP/crotonase-like_dom_sf"/>
</dbReference>
<evidence type="ECO:0000256" key="4">
    <source>
        <dbReference type="ARBA" id="ARBA00023098"/>
    </source>
</evidence>
<dbReference type="InterPro" id="IPR001753">
    <property type="entry name" value="Enoyl-CoA_hydra/iso"/>
</dbReference>
<dbReference type="Pfam" id="PF00378">
    <property type="entry name" value="ECH_1"/>
    <property type="match status" value="1"/>
</dbReference>
<dbReference type="Gene3D" id="1.10.12.10">
    <property type="entry name" value="Lyase 2-enoyl-coa Hydratase, Chain A, domain 2"/>
    <property type="match status" value="1"/>
</dbReference>
<keyword evidence="7" id="KW-1185">Reference proteome</keyword>
<evidence type="ECO:0000256" key="1">
    <source>
        <dbReference type="ARBA" id="ARBA00005005"/>
    </source>
</evidence>
<dbReference type="PANTHER" id="PTHR43149">
    <property type="entry name" value="ENOYL-COA HYDRATASE"/>
    <property type="match status" value="1"/>
</dbReference>
<evidence type="ECO:0000313" key="7">
    <source>
        <dbReference type="Proteomes" id="UP001497453"/>
    </source>
</evidence>
<dbReference type="InterPro" id="IPR045002">
    <property type="entry name" value="Ech1-like"/>
</dbReference>
<dbReference type="InterPro" id="IPR014748">
    <property type="entry name" value="Enoyl-CoA_hydra_C"/>
</dbReference>
<comment type="similarity">
    <text evidence="2">Belongs to the enoyl-CoA hydratase/isomerase family.</text>
</comment>
<keyword evidence="3" id="KW-0276">Fatty acid metabolism</keyword>
<keyword evidence="5" id="KW-0413">Isomerase</keyword>
<sequence>MASLSGKFVKVSLPKPHVALVELSRAPVNAVNSAFWLEFDQIVEKIGQETDIRVVVLASSLPKFFTAGIDWHDSVTSIQDFENYDKDPARRALQIRSSILAFQRAISATERCPVPVIAAVHGIALGLAIDMITACDIRYAAANTTFSIKEVDVGLAADIGTLARLPKVTGNQSLINELTYTSRNFSAAEAKEIGLISKIVDGGREEVIEEALKLAEVIASKSPIAVTGSKHMLLHSRDHSVEDNLQYVASWNGGMLQTSDLKSSVQAALTKKKATYVPLGKPFSKL</sequence>
<protein>
    <submittedName>
        <fullName evidence="6">Uncharacterized protein</fullName>
    </submittedName>
</protein>
<dbReference type="SUPFAM" id="SSF52096">
    <property type="entry name" value="ClpP/crotonase"/>
    <property type="match status" value="1"/>
</dbReference>
<evidence type="ECO:0000256" key="2">
    <source>
        <dbReference type="ARBA" id="ARBA00005254"/>
    </source>
</evidence>
<organism evidence="6 7">
    <name type="scientific">Somion occarium</name>
    <dbReference type="NCBI Taxonomy" id="3059160"/>
    <lineage>
        <taxon>Eukaryota</taxon>
        <taxon>Fungi</taxon>
        <taxon>Dikarya</taxon>
        <taxon>Basidiomycota</taxon>
        <taxon>Agaricomycotina</taxon>
        <taxon>Agaricomycetes</taxon>
        <taxon>Polyporales</taxon>
        <taxon>Cerrenaceae</taxon>
        <taxon>Somion</taxon>
    </lineage>
</organism>
<dbReference type="EMBL" id="OZ037944">
    <property type="protein sequence ID" value="CAL1697209.1"/>
    <property type="molecule type" value="Genomic_DNA"/>
</dbReference>
<dbReference type="CDD" id="cd06558">
    <property type="entry name" value="crotonase-like"/>
    <property type="match status" value="1"/>
</dbReference>
<keyword evidence="4" id="KW-0443">Lipid metabolism</keyword>
<evidence type="ECO:0000313" key="6">
    <source>
        <dbReference type="EMBL" id="CAL1697209.1"/>
    </source>
</evidence>
<name>A0ABP1CRN2_9APHY</name>
<comment type="pathway">
    <text evidence="1">Lipid metabolism; fatty acid beta-oxidation.</text>
</comment>
<dbReference type="PANTHER" id="PTHR43149:SF1">
    <property type="entry name" value="DELTA(3,5)-DELTA(2,4)-DIENOYL-COA ISOMERASE, MITOCHONDRIAL"/>
    <property type="match status" value="1"/>
</dbReference>